<reference evidence="2 3" key="1">
    <citation type="submission" date="2019-04" db="EMBL/GenBank/DDBJ databases">
        <title>Chromosome genome assembly for Takifugu flavidus.</title>
        <authorList>
            <person name="Xiao S."/>
        </authorList>
    </citation>
    <scope>NUCLEOTIDE SEQUENCE [LARGE SCALE GENOMIC DNA]</scope>
    <source>
        <strain evidence="2">HTHZ2018</strain>
        <tissue evidence="2">Muscle</tissue>
    </source>
</reference>
<evidence type="ECO:0000313" key="3">
    <source>
        <dbReference type="Proteomes" id="UP000324091"/>
    </source>
</evidence>
<protein>
    <submittedName>
        <fullName evidence="2">Uncharacterized protein</fullName>
    </submittedName>
</protein>
<feature type="region of interest" description="Disordered" evidence="1">
    <location>
        <begin position="1"/>
        <end position="133"/>
    </location>
</feature>
<dbReference type="AlphaFoldDB" id="A0A5C6PP65"/>
<organism evidence="2 3">
    <name type="scientific">Takifugu flavidus</name>
    <name type="common">sansaifugu</name>
    <dbReference type="NCBI Taxonomy" id="433684"/>
    <lineage>
        <taxon>Eukaryota</taxon>
        <taxon>Metazoa</taxon>
        <taxon>Chordata</taxon>
        <taxon>Craniata</taxon>
        <taxon>Vertebrata</taxon>
        <taxon>Euteleostomi</taxon>
        <taxon>Actinopterygii</taxon>
        <taxon>Neopterygii</taxon>
        <taxon>Teleostei</taxon>
        <taxon>Neoteleostei</taxon>
        <taxon>Acanthomorphata</taxon>
        <taxon>Eupercaria</taxon>
        <taxon>Tetraodontiformes</taxon>
        <taxon>Tetradontoidea</taxon>
        <taxon>Tetraodontidae</taxon>
        <taxon>Takifugu</taxon>
    </lineage>
</organism>
<accession>A0A5C6PP65</accession>
<keyword evidence="3" id="KW-1185">Reference proteome</keyword>
<feature type="compositionally biased region" description="Basic and acidic residues" evidence="1">
    <location>
        <begin position="169"/>
        <end position="194"/>
    </location>
</feature>
<sequence>MFDRGSGFPQSVNSTQPETHDCCPRDAAAATFTTQSSGKSRHNEEEMQGAQRSHQANVQQEQQPPRWGTPGHRMNPAVPPRPQALEATEPAPKPFAAARVRQSRSQRSISPKAALSEQPPDQEQRASMKQPLSCAHLSMDSAICPDQTLGKEARHCQPGTKTGCSSQKADGKNHPGKESHGESKGGLRASDRHASGVQAGPIIAPPKDY</sequence>
<feature type="compositionally biased region" description="Polar residues" evidence="1">
    <location>
        <begin position="8"/>
        <end position="17"/>
    </location>
</feature>
<feature type="compositionally biased region" description="Polar residues" evidence="1">
    <location>
        <begin position="159"/>
        <end position="168"/>
    </location>
</feature>
<feature type="region of interest" description="Disordered" evidence="1">
    <location>
        <begin position="152"/>
        <end position="209"/>
    </location>
</feature>
<name>A0A5C6PP65_9TELE</name>
<evidence type="ECO:0000256" key="1">
    <source>
        <dbReference type="SAM" id="MobiDB-lite"/>
    </source>
</evidence>
<proteinExistence type="predicted"/>
<dbReference type="EMBL" id="RHFK02000001">
    <property type="protein sequence ID" value="TWW81273.1"/>
    <property type="molecule type" value="Genomic_DNA"/>
</dbReference>
<gene>
    <name evidence="2" type="ORF">D4764_01G0010880</name>
</gene>
<feature type="compositionally biased region" description="Polar residues" evidence="1">
    <location>
        <begin position="50"/>
        <end position="63"/>
    </location>
</feature>
<comment type="caution">
    <text evidence="2">The sequence shown here is derived from an EMBL/GenBank/DDBJ whole genome shotgun (WGS) entry which is preliminary data.</text>
</comment>
<feature type="compositionally biased region" description="Low complexity" evidence="1">
    <location>
        <begin position="96"/>
        <end position="110"/>
    </location>
</feature>
<evidence type="ECO:0000313" key="2">
    <source>
        <dbReference type="EMBL" id="TWW81273.1"/>
    </source>
</evidence>
<dbReference type="Proteomes" id="UP000324091">
    <property type="component" value="Chromosome 1"/>
</dbReference>